<accession>A0A1I0X7L4</accession>
<dbReference type="InterPro" id="IPR021617">
    <property type="entry name" value="DUF3231"/>
</dbReference>
<gene>
    <name evidence="1" type="ORF">SAMN04488072_104183</name>
</gene>
<reference evidence="1 2" key="1">
    <citation type="submission" date="2016-10" db="EMBL/GenBank/DDBJ databases">
        <authorList>
            <person name="de Groot N.N."/>
        </authorList>
    </citation>
    <scope>NUCLEOTIDE SEQUENCE [LARGE SCALE GENOMIC DNA]</scope>
    <source>
        <strain evidence="1 2">CGMCC 1.3702</strain>
    </source>
</reference>
<dbReference type="Proteomes" id="UP000198642">
    <property type="component" value="Unassembled WGS sequence"/>
</dbReference>
<evidence type="ECO:0000313" key="1">
    <source>
        <dbReference type="EMBL" id="SFA96318.1"/>
    </source>
</evidence>
<dbReference type="InterPro" id="IPR012347">
    <property type="entry name" value="Ferritin-like"/>
</dbReference>
<dbReference type="Gene3D" id="1.20.1260.10">
    <property type="match status" value="1"/>
</dbReference>
<dbReference type="EMBL" id="FOJW01000004">
    <property type="protein sequence ID" value="SFA96318.1"/>
    <property type="molecule type" value="Genomic_DNA"/>
</dbReference>
<protein>
    <submittedName>
        <fullName evidence="1">Uncharacterized protein</fullName>
    </submittedName>
</protein>
<dbReference type="OrthoDB" id="1799293at2"/>
<organism evidence="1 2">
    <name type="scientific">Lentibacillus halodurans</name>
    <dbReference type="NCBI Taxonomy" id="237679"/>
    <lineage>
        <taxon>Bacteria</taxon>
        <taxon>Bacillati</taxon>
        <taxon>Bacillota</taxon>
        <taxon>Bacilli</taxon>
        <taxon>Bacillales</taxon>
        <taxon>Bacillaceae</taxon>
        <taxon>Lentibacillus</taxon>
    </lineage>
</organism>
<dbReference type="Pfam" id="PF11553">
    <property type="entry name" value="DUF3231"/>
    <property type="match status" value="1"/>
</dbReference>
<proteinExistence type="predicted"/>
<sequence>MTKSTTPPFSDKLMMFHTRALSTGGIATYGGAIPNVLRHDLIPQFTRLTAELGKYGDKGAEIMIKHKWLEEQPSAANRDKLINHKTKK</sequence>
<name>A0A1I0X7L4_9BACI</name>
<evidence type="ECO:0000313" key="2">
    <source>
        <dbReference type="Proteomes" id="UP000198642"/>
    </source>
</evidence>
<keyword evidence="2" id="KW-1185">Reference proteome</keyword>
<dbReference type="AlphaFoldDB" id="A0A1I0X7L4"/>